<organism evidence="6 7">
    <name type="scientific">Nocardioides humilatus</name>
    <dbReference type="NCBI Taxonomy" id="2607660"/>
    <lineage>
        <taxon>Bacteria</taxon>
        <taxon>Bacillati</taxon>
        <taxon>Actinomycetota</taxon>
        <taxon>Actinomycetes</taxon>
        <taxon>Propionibacteriales</taxon>
        <taxon>Nocardioidaceae</taxon>
        <taxon>Nocardioides</taxon>
    </lineage>
</organism>
<dbReference type="InterPro" id="IPR038081">
    <property type="entry name" value="CalX-like_sf"/>
</dbReference>
<reference evidence="6 7" key="1">
    <citation type="submission" date="2019-09" db="EMBL/GenBank/DDBJ databases">
        <title>Nocardioides panacisoli sp. nov., isolated from the soil of a ginseng field.</title>
        <authorList>
            <person name="Cho C."/>
        </authorList>
    </citation>
    <scope>NUCLEOTIDE SEQUENCE [LARGE SCALE GENOMIC DNA]</scope>
    <source>
        <strain evidence="6 7">BN130099</strain>
    </source>
</reference>
<feature type="signal peptide" evidence="4">
    <location>
        <begin position="1"/>
        <end position="33"/>
    </location>
</feature>
<keyword evidence="1 4" id="KW-0732">Signal</keyword>
<dbReference type="RefSeq" id="WP_149728745.1">
    <property type="nucleotide sequence ID" value="NZ_VUJV01000003.1"/>
</dbReference>
<comment type="caution">
    <text evidence="6">The sequence shown here is derived from an EMBL/GenBank/DDBJ whole genome shotgun (WGS) entry which is preliminary data.</text>
</comment>
<protein>
    <recommendedName>
        <fullName evidence="5">Calx-beta domain-containing protein</fullName>
    </recommendedName>
</protein>
<name>A0A5B1LF82_9ACTN</name>
<gene>
    <name evidence="6" type="ORF">F0U44_13325</name>
</gene>
<keyword evidence="7" id="KW-1185">Reference proteome</keyword>
<dbReference type="AlphaFoldDB" id="A0A5B1LF82"/>
<dbReference type="Gene3D" id="2.60.40.2030">
    <property type="match status" value="2"/>
</dbReference>
<dbReference type="SUPFAM" id="SSF141072">
    <property type="entry name" value="CalX-like"/>
    <property type="match status" value="2"/>
</dbReference>
<evidence type="ECO:0000256" key="3">
    <source>
        <dbReference type="ARBA" id="ARBA00022837"/>
    </source>
</evidence>
<dbReference type="Pfam" id="PF03160">
    <property type="entry name" value="Calx-beta"/>
    <property type="match status" value="2"/>
</dbReference>
<dbReference type="GO" id="GO:0004930">
    <property type="term" value="F:G protein-coupled receptor activity"/>
    <property type="evidence" value="ECO:0007669"/>
    <property type="project" value="InterPro"/>
</dbReference>
<evidence type="ECO:0000259" key="5">
    <source>
        <dbReference type="Pfam" id="PF03160"/>
    </source>
</evidence>
<dbReference type="GO" id="GO:0016020">
    <property type="term" value="C:membrane"/>
    <property type="evidence" value="ECO:0007669"/>
    <property type="project" value="InterPro"/>
</dbReference>
<reference evidence="6 7" key="2">
    <citation type="submission" date="2019-09" db="EMBL/GenBank/DDBJ databases">
        <authorList>
            <person name="Jin C."/>
        </authorList>
    </citation>
    <scope>NUCLEOTIDE SEQUENCE [LARGE SCALE GENOMIC DNA]</scope>
    <source>
        <strain evidence="6 7">BN130099</strain>
    </source>
</reference>
<evidence type="ECO:0000313" key="7">
    <source>
        <dbReference type="Proteomes" id="UP000325003"/>
    </source>
</evidence>
<sequence length="272" mass="28375">MVTSVSTRIGLGITAATALALGSLAAVSPPAHANAAAYYLVSDASIEESDSGKTTMNFVVQRLGDVNSVAGSVRFSTVNGDPGDSASALSPSDYVGRTNVKVKFPVGQSIAIATVKIKGDILTEYDENFSVQLSDPVEGELIDPFGVGTIANNDPGLPPAYTVSGAIGPEGDSGTSKLAFTITRLGSTAVAGSVRYYTMSIQDHATPGEDFVNKKPTKVSFPKDVTTKKVYITIKGDTDVEDDEQFLVGLSDPVNGQIDPFSYAHGRIDNDD</sequence>
<feature type="chain" id="PRO_5038852528" description="Calx-beta domain-containing protein" evidence="4">
    <location>
        <begin position="34"/>
        <end position="272"/>
    </location>
</feature>
<dbReference type="PANTHER" id="PTHR46682:SF1">
    <property type="entry name" value="ADHESION G-PROTEIN COUPLED RECEPTOR V1"/>
    <property type="match status" value="1"/>
</dbReference>
<evidence type="ECO:0000256" key="1">
    <source>
        <dbReference type="ARBA" id="ARBA00022729"/>
    </source>
</evidence>
<dbReference type="InterPro" id="IPR003644">
    <property type="entry name" value="Calx_beta"/>
</dbReference>
<evidence type="ECO:0000256" key="2">
    <source>
        <dbReference type="ARBA" id="ARBA00022737"/>
    </source>
</evidence>
<accession>A0A5B1LF82</accession>
<proteinExistence type="predicted"/>
<feature type="domain" description="Calx-beta" evidence="5">
    <location>
        <begin position="53"/>
        <end position="144"/>
    </location>
</feature>
<evidence type="ECO:0000256" key="4">
    <source>
        <dbReference type="SAM" id="SignalP"/>
    </source>
</evidence>
<feature type="domain" description="Calx-beta" evidence="5">
    <location>
        <begin position="180"/>
        <end position="256"/>
    </location>
</feature>
<dbReference type="Proteomes" id="UP000325003">
    <property type="component" value="Unassembled WGS sequence"/>
</dbReference>
<dbReference type="PANTHER" id="PTHR46682">
    <property type="entry name" value="ADHESION G-PROTEIN COUPLED RECEPTOR V1"/>
    <property type="match status" value="1"/>
</dbReference>
<dbReference type="EMBL" id="VUJV01000003">
    <property type="protein sequence ID" value="KAA1419411.1"/>
    <property type="molecule type" value="Genomic_DNA"/>
</dbReference>
<keyword evidence="2" id="KW-0677">Repeat</keyword>
<dbReference type="InterPro" id="IPR026919">
    <property type="entry name" value="ADGRV1"/>
</dbReference>
<evidence type="ECO:0000313" key="6">
    <source>
        <dbReference type="EMBL" id="KAA1419411.1"/>
    </source>
</evidence>
<keyword evidence="3" id="KW-0106">Calcium</keyword>